<name>A0A5B7HZA6_PORTR</name>
<accession>A0A5B7HZA6</accession>
<keyword evidence="2" id="KW-1185">Reference proteome</keyword>
<reference evidence="1 2" key="1">
    <citation type="submission" date="2019-05" db="EMBL/GenBank/DDBJ databases">
        <title>Another draft genome of Portunus trituberculatus and its Hox gene families provides insights of decapod evolution.</title>
        <authorList>
            <person name="Jeong J.-H."/>
            <person name="Song I."/>
            <person name="Kim S."/>
            <person name="Choi T."/>
            <person name="Kim D."/>
            <person name="Ryu S."/>
            <person name="Kim W."/>
        </authorList>
    </citation>
    <scope>NUCLEOTIDE SEQUENCE [LARGE SCALE GENOMIC DNA]</scope>
    <source>
        <tissue evidence="1">Muscle</tissue>
    </source>
</reference>
<comment type="caution">
    <text evidence="1">The sequence shown here is derived from an EMBL/GenBank/DDBJ whole genome shotgun (WGS) entry which is preliminary data.</text>
</comment>
<proteinExistence type="predicted"/>
<dbReference type="AlphaFoldDB" id="A0A5B7HZA6"/>
<dbReference type="Proteomes" id="UP000324222">
    <property type="component" value="Unassembled WGS sequence"/>
</dbReference>
<organism evidence="1 2">
    <name type="scientific">Portunus trituberculatus</name>
    <name type="common">Swimming crab</name>
    <name type="synonym">Neptunus trituberculatus</name>
    <dbReference type="NCBI Taxonomy" id="210409"/>
    <lineage>
        <taxon>Eukaryota</taxon>
        <taxon>Metazoa</taxon>
        <taxon>Ecdysozoa</taxon>
        <taxon>Arthropoda</taxon>
        <taxon>Crustacea</taxon>
        <taxon>Multicrustacea</taxon>
        <taxon>Malacostraca</taxon>
        <taxon>Eumalacostraca</taxon>
        <taxon>Eucarida</taxon>
        <taxon>Decapoda</taxon>
        <taxon>Pleocyemata</taxon>
        <taxon>Brachyura</taxon>
        <taxon>Eubrachyura</taxon>
        <taxon>Portunoidea</taxon>
        <taxon>Portunidae</taxon>
        <taxon>Portuninae</taxon>
        <taxon>Portunus</taxon>
    </lineage>
</organism>
<evidence type="ECO:0000313" key="1">
    <source>
        <dbReference type="EMBL" id="MPC74577.1"/>
    </source>
</evidence>
<evidence type="ECO:0000313" key="2">
    <source>
        <dbReference type="Proteomes" id="UP000324222"/>
    </source>
</evidence>
<protein>
    <submittedName>
        <fullName evidence="1">Uncharacterized protein</fullName>
    </submittedName>
</protein>
<dbReference type="EMBL" id="VSRR010039208">
    <property type="protein sequence ID" value="MPC74577.1"/>
    <property type="molecule type" value="Genomic_DNA"/>
</dbReference>
<sequence length="64" mass="7179">MGIRVRGVGEMSDTILPSLTRCSASCNLHANEDDLEMGSRSLMKLLKRVYRGRGEVQKLTVRGW</sequence>
<gene>
    <name evidence="1" type="ORF">E2C01_068940</name>
</gene>